<accession>A0ABT6CEU2</accession>
<dbReference type="PANTHER" id="PTHR12526:SF630">
    <property type="entry name" value="GLYCOSYLTRANSFERASE"/>
    <property type="match status" value="1"/>
</dbReference>
<evidence type="ECO:0000313" key="3">
    <source>
        <dbReference type="Proteomes" id="UP001222770"/>
    </source>
</evidence>
<organism evidence="2 3">
    <name type="scientific">Novosphingobium cyanobacteriorum</name>
    <dbReference type="NCBI Taxonomy" id="3024215"/>
    <lineage>
        <taxon>Bacteria</taxon>
        <taxon>Pseudomonadati</taxon>
        <taxon>Pseudomonadota</taxon>
        <taxon>Alphaproteobacteria</taxon>
        <taxon>Sphingomonadales</taxon>
        <taxon>Sphingomonadaceae</taxon>
        <taxon>Novosphingobium</taxon>
    </lineage>
</organism>
<protein>
    <submittedName>
        <fullName evidence="2">Glycosyltransferase</fullName>
    </submittedName>
</protein>
<name>A0ABT6CEU2_9SPHN</name>
<reference evidence="2 3" key="1">
    <citation type="submission" date="2023-03" db="EMBL/GenBank/DDBJ databases">
        <title>Novosphingobium cyanobacteriorum sp. nov., isolated from a eutrophic reservoir during the Microcystis bloom period.</title>
        <authorList>
            <person name="Kang M."/>
            <person name="Le V."/>
            <person name="Ko S.-R."/>
            <person name="Lee S.-A."/>
            <person name="Ahn C.-Y."/>
        </authorList>
    </citation>
    <scope>NUCLEOTIDE SEQUENCE [LARGE SCALE GENOMIC DNA]</scope>
    <source>
        <strain evidence="2 3">HBC54</strain>
    </source>
</reference>
<dbReference type="Gene3D" id="3.40.50.2000">
    <property type="entry name" value="Glycogen Phosphorylase B"/>
    <property type="match status" value="2"/>
</dbReference>
<dbReference type="InterPro" id="IPR028098">
    <property type="entry name" value="Glyco_trans_4-like_N"/>
</dbReference>
<dbReference type="CDD" id="cd03811">
    <property type="entry name" value="GT4_GT28_WabH-like"/>
    <property type="match status" value="1"/>
</dbReference>
<proteinExistence type="predicted"/>
<evidence type="ECO:0000313" key="2">
    <source>
        <dbReference type="EMBL" id="MDF8332440.1"/>
    </source>
</evidence>
<keyword evidence="3" id="KW-1185">Reference proteome</keyword>
<dbReference type="RefSeq" id="WP_277275597.1">
    <property type="nucleotide sequence ID" value="NZ_JAROCY010000003.1"/>
</dbReference>
<evidence type="ECO:0000259" key="1">
    <source>
        <dbReference type="Pfam" id="PF13439"/>
    </source>
</evidence>
<dbReference type="Pfam" id="PF13439">
    <property type="entry name" value="Glyco_transf_4"/>
    <property type="match status" value="1"/>
</dbReference>
<dbReference type="EMBL" id="JAROCY010000003">
    <property type="protein sequence ID" value="MDF8332440.1"/>
    <property type="molecule type" value="Genomic_DNA"/>
</dbReference>
<dbReference type="SUPFAM" id="SSF53756">
    <property type="entry name" value="UDP-Glycosyltransferase/glycogen phosphorylase"/>
    <property type="match status" value="1"/>
</dbReference>
<sequence>MRILTFLHSFEPGGVERVALRLHAAWMAQGVDSRLVMGRLDGAMRREWPGLQPDVLDSHGIPTAAWETLWMILRLPGAILRHRPDVLFCAGNSYTVVSVAMKLLLGRKCPPIVAKISNDLVRSDLPAPARWFYYRWLRIQGRHIDRVVGMAPPMRDELRVLMAVSDDRIAIVDDPSLDAADIPTLAAARDVATAERAARKGRRYLAIGRLAAQKNFGLLLEAFARMAGKDDRLAIIGEGGQRKALEALAARLGITGRVTMPGHINPLHGELAQADALVLSSDYEGVPAVVVEALAAGLPVVSTRCSVSMDDMLDHGRFGILVPTGDAAALATAMEDIPTFAYNAAAARAHANRFTVEIASRDYLAAMRASVRR</sequence>
<comment type="caution">
    <text evidence="2">The sequence shown here is derived from an EMBL/GenBank/DDBJ whole genome shotgun (WGS) entry which is preliminary data.</text>
</comment>
<feature type="domain" description="Glycosyltransferase subfamily 4-like N-terminal" evidence="1">
    <location>
        <begin position="12"/>
        <end position="172"/>
    </location>
</feature>
<gene>
    <name evidence="2" type="ORF">POM99_04435</name>
</gene>
<dbReference type="Proteomes" id="UP001222770">
    <property type="component" value="Unassembled WGS sequence"/>
</dbReference>
<dbReference type="PANTHER" id="PTHR12526">
    <property type="entry name" value="GLYCOSYLTRANSFERASE"/>
    <property type="match status" value="1"/>
</dbReference>
<dbReference type="Pfam" id="PF13692">
    <property type="entry name" value="Glyco_trans_1_4"/>
    <property type="match status" value="1"/>
</dbReference>